<comment type="caution">
    <text evidence="1">The sequence shown here is derived from an EMBL/GenBank/DDBJ whole genome shotgun (WGS) entry which is preliminary data.</text>
</comment>
<dbReference type="Proteomes" id="UP001062846">
    <property type="component" value="Chromosome 11"/>
</dbReference>
<accession>A0ACC0LQZ4</accession>
<proteinExistence type="predicted"/>
<name>A0ACC0LQZ4_RHOML</name>
<dbReference type="EMBL" id="CM046398">
    <property type="protein sequence ID" value="KAI8530563.1"/>
    <property type="molecule type" value="Genomic_DNA"/>
</dbReference>
<evidence type="ECO:0000313" key="1">
    <source>
        <dbReference type="EMBL" id="KAI8530563.1"/>
    </source>
</evidence>
<gene>
    <name evidence="1" type="ORF">RHMOL_Rhmol11G0069500</name>
</gene>
<reference evidence="1" key="1">
    <citation type="submission" date="2022-02" db="EMBL/GenBank/DDBJ databases">
        <title>Plant Genome Project.</title>
        <authorList>
            <person name="Zhang R.-G."/>
        </authorList>
    </citation>
    <scope>NUCLEOTIDE SEQUENCE</scope>
    <source>
        <strain evidence="1">AT1</strain>
    </source>
</reference>
<organism evidence="1 2">
    <name type="scientific">Rhododendron molle</name>
    <name type="common">Chinese azalea</name>
    <name type="synonym">Azalea mollis</name>
    <dbReference type="NCBI Taxonomy" id="49168"/>
    <lineage>
        <taxon>Eukaryota</taxon>
        <taxon>Viridiplantae</taxon>
        <taxon>Streptophyta</taxon>
        <taxon>Embryophyta</taxon>
        <taxon>Tracheophyta</taxon>
        <taxon>Spermatophyta</taxon>
        <taxon>Magnoliopsida</taxon>
        <taxon>eudicotyledons</taxon>
        <taxon>Gunneridae</taxon>
        <taxon>Pentapetalae</taxon>
        <taxon>asterids</taxon>
        <taxon>Ericales</taxon>
        <taxon>Ericaceae</taxon>
        <taxon>Ericoideae</taxon>
        <taxon>Rhodoreae</taxon>
        <taxon>Rhododendron</taxon>
    </lineage>
</organism>
<evidence type="ECO:0000313" key="2">
    <source>
        <dbReference type="Proteomes" id="UP001062846"/>
    </source>
</evidence>
<sequence>MLIHSVSSPHGHARVSLPSPPSSKLSPFSKLGSISSSLPVRLSIHRRCPRAVLCCSAKSRGMAEVLEDNEPAPAAASVYDNSLSRSFLDVRTEEGSIPLMLVHQIHLPVNALAFENLPCKLQ</sequence>
<keyword evidence="2" id="KW-1185">Reference proteome</keyword>
<protein>
    <submittedName>
        <fullName evidence="1">Uncharacterized protein</fullName>
    </submittedName>
</protein>